<feature type="transmembrane region" description="Helical" evidence="1">
    <location>
        <begin position="79"/>
        <end position="100"/>
    </location>
</feature>
<comment type="caution">
    <text evidence="2">The sequence shown here is derived from an EMBL/GenBank/DDBJ whole genome shotgun (WGS) entry which is preliminary data.</text>
</comment>
<feature type="transmembrane region" description="Helical" evidence="1">
    <location>
        <begin position="155"/>
        <end position="175"/>
    </location>
</feature>
<evidence type="ECO:0000313" key="2">
    <source>
        <dbReference type="EMBL" id="KEZ77140.1"/>
    </source>
</evidence>
<organism evidence="2 3">
    <name type="scientific">Salinisphaera hydrothermalis (strain C41B8)</name>
    <dbReference type="NCBI Taxonomy" id="1304275"/>
    <lineage>
        <taxon>Bacteria</taxon>
        <taxon>Pseudomonadati</taxon>
        <taxon>Pseudomonadota</taxon>
        <taxon>Gammaproteobacteria</taxon>
        <taxon>Salinisphaerales</taxon>
        <taxon>Salinisphaeraceae</taxon>
        <taxon>Salinisphaera</taxon>
    </lineage>
</organism>
<feature type="transmembrane region" description="Helical" evidence="1">
    <location>
        <begin position="15"/>
        <end position="35"/>
    </location>
</feature>
<proteinExistence type="predicted"/>
<reference evidence="2 3" key="1">
    <citation type="submission" date="2013-03" db="EMBL/GenBank/DDBJ databases">
        <title>Salinisphaera hydrothermalis C41B8 Genome Sequencing.</title>
        <authorList>
            <person name="Li C."/>
            <person name="Lai Q."/>
            <person name="Shao Z."/>
        </authorList>
    </citation>
    <scope>NUCLEOTIDE SEQUENCE [LARGE SCALE GENOMIC DNA]</scope>
    <source>
        <strain evidence="2 3">C41B8</strain>
    </source>
</reference>
<evidence type="ECO:0000256" key="1">
    <source>
        <dbReference type="SAM" id="Phobius"/>
    </source>
</evidence>
<evidence type="ECO:0000313" key="3">
    <source>
        <dbReference type="Proteomes" id="UP000028302"/>
    </source>
</evidence>
<dbReference type="AlphaFoldDB" id="A0A084IKA6"/>
<feature type="transmembrane region" description="Helical" evidence="1">
    <location>
        <begin position="114"/>
        <end position="135"/>
    </location>
</feature>
<dbReference type="Proteomes" id="UP000028302">
    <property type="component" value="Unassembled WGS sequence"/>
</dbReference>
<dbReference type="OrthoDB" id="7059436at2"/>
<feature type="transmembrane region" description="Helical" evidence="1">
    <location>
        <begin position="303"/>
        <end position="322"/>
    </location>
</feature>
<keyword evidence="1" id="KW-1133">Transmembrane helix</keyword>
<sequence length="358" mass="39653">MAPISNPSVSRFERGVWWAAALFVSLFCTAIQLSITAPYHLTSFARMAHFTAVEPFQHRVLIPALAAAIEHLAPLGHHIVFGLLEVVTWLILIALAYRAVERFGIAENEALKRLLALTLVLPLAIVVLLPDLRVWPLLSPEAGTLDFGHWSARTLFYYPYDLPAAAFTLALLLAVADWGDRPEPRRLIGLALLFAIGTVNRETTLFVIPMAALMLAGRLPVARLALLLGLMGALYVAVQWPLHWIFADQPNPHAALGDTDYELHVTENLKLLSHPVYLLTEPVRFVGGCWLVVALWWRYIERRLQAAVLGLVVPLVLVGLVIGRIAEHRIFIEAVPILWLTGLQAIRGRLEVDAASTS</sequence>
<keyword evidence="1" id="KW-0472">Membrane</keyword>
<accession>A0A084IKA6</accession>
<dbReference type="RefSeq" id="WP_037338001.1">
    <property type="nucleotide sequence ID" value="NZ_APNK01000016.1"/>
</dbReference>
<feature type="transmembrane region" description="Helical" evidence="1">
    <location>
        <begin position="276"/>
        <end position="297"/>
    </location>
</feature>
<feature type="transmembrane region" description="Helical" evidence="1">
    <location>
        <begin position="221"/>
        <end position="238"/>
    </location>
</feature>
<protein>
    <submittedName>
        <fullName evidence="2">Uncharacterized protein</fullName>
    </submittedName>
</protein>
<name>A0A084IKA6_SALHC</name>
<dbReference type="EMBL" id="APNK01000016">
    <property type="protein sequence ID" value="KEZ77140.1"/>
    <property type="molecule type" value="Genomic_DNA"/>
</dbReference>
<gene>
    <name evidence="2" type="ORF">C41B8_11143</name>
</gene>
<keyword evidence="1" id="KW-0812">Transmembrane</keyword>
<keyword evidence="3" id="KW-1185">Reference proteome</keyword>